<name>A0ABT0T0R1_9GAMM</name>
<keyword evidence="2 5" id="KW-0238">DNA-binding</keyword>
<evidence type="ECO:0000256" key="3">
    <source>
        <dbReference type="ARBA" id="ARBA00023163"/>
    </source>
</evidence>
<feature type="domain" description="HTH deoR-type" evidence="4">
    <location>
        <begin position="5"/>
        <end position="57"/>
    </location>
</feature>
<protein>
    <submittedName>
        <fullName evidence="5">DeoR/GlpR family DNA-binding transcription regulator</fullName>
    </submittedName>
</protein>
<keyword evidence="3" id="KW-0804">Transcription</keyword>
<dbReference type="InterPro" id="IPR050313">
    <property type="entry name" value="Carb_Metab_HTH_regulators"/>
</dbReference>
<dbReference type="SUPFAM" id="SSF100950">
    <property type="entry name" value="NagB/RpiA/CoA transferase-like"/>
    <property type="match status" value="1"/>
</dbReference>
<dbReference type="PANTHER" id="PTHR30363">
    <property type="entry name" value="HTH-TYPE TRANSCRIPTIONAL REGULATOR SRLR-RELATED"/>
    <property type="match status" value="1"/>
</dbReference>
<dbReference type="SMART" id="SM00420">
    <property type="entry name" value="HTH_DEOR"/>
    <property type="match status" value="1"/>
</dbReference>
<organism evidence="5 6">
    <name type="scientific">Halomonas gemina</name>
    <dbReference type="NCBI Taxonomy" id="2945105"/>
    <lineage>
        <taxon>Bacteria</taxon>
        <taxon>Pseudomonadati</taxon>
        <taxon>Pseudomonadota</taxon>
        <taxon>Gammaproteobacteria</taxon>
        <taxon>Oceanospirillales</taxon>
        <taxon>Halomonadaceae</taxon>
        <taxon>Halomonas</taxon>
    </lineage>
</organism>
<dbReference type="InterPro" id="IPR018356">
    <property type="entry name" value="Tscrpt_reg_HTH_DeoR_CS"/>
</dbReference>
<dbReference type="Proteomes" id="UP001165369">
    <property type="component" value="Unassembled WGS sequence"/>
</dbReference>
<gene>
    <name evidence="5" type="ORF">M8009_09340</name>
</gene>
<dbReference type="InterPro" id="IPR037171">
    <property type="entry name" value="NagB/RpiA_transferase-like"/>
</dbReference>
<dbReference type="Pfam" id="PF00455">
    <property type="entry name" value="DeoRC"/>
    <property type="match status" value="1"/>
</dbReference>
<dbReference type="EMBL" id="JAMJPK010000004">
    <property type="protein sequence ID" value="MCL7940501.1"/>
    <property type="molecule type" value="Genomic_DNA"/>
</dbReference>
<dbReference type="PROSITE" id="PS51000">
    <property type="entry name" value="HTH_DEOR_2"/>
    <property type="match status" value="1"/>
</dbReference>
<dbReference type="InterPro" id="IPR014036">
    <property type="entry name" value="DeoR-like_C"/>
</dbReference>
<dbReference type="SMART" id="SM01134">
    <property type="entry name" value="DeoRC"/>
    <property type="match status" value="1"/>
</dbReference>
<evidence type="ECO:0000256" key="2">
    <source>
        <dbReference type="ARBA" id="ARBA00023125"/>
    </source>
</evidence>
<dbReference type="PROSITE" id="PS00894">
    <property type="entry name" value="HTH_DEOR_1"/>
    <property type="match status" value="1"/>
</dbReference>
<comment type="caution">
    <text evidence="5">The sequence shown here is derived from an EMBL/GenBank/DDBJ whole genome shotgun (WGS) entry which is preliminary data.</text>
</comment>
<evidence type="ECO:0000259" key="4">
    <source>
        <dbReference type="PROSITE" id="PS51000"/>
    </source>
</evidence>
<keyword evidence="6" id="KW-1185">Reference proteome</keyword>
<dbReference type="GO" id="GO:0003677">
    <property type="term" value="F:DNA binding"/>
    <property type="evidence" value="ECO:0007669"/>
    <property type="project" value="UniProtKB-KW"/>
</dbReference>
<dbReference type="PANTHER" id="PTHR30363:SF8">
    <property type="entry name" value="DEOXYRIBOSE OPERON REPRESSOR"/>
    <property type="match status" value="1"/>
</dbReference>
<dbReference type="RefSeq" id="WP_250060574.1">
    <property type="nucleotide sequence ID" value="NZ_JAMJPK010000004.1"/>
</dbReference>
<reference evidence="5" key="1">
    <citation type="submission" date="2022-05" db="EMBL/GenBank/DDBJ databases">
        <title>Halomonas geminus sp. nov. and Halomonas llamarensis sp. nov. isolated from high-altitude salars of the Atacama Desert.</title>
        <authorList>
            <person name="Hintersatz C."/>
            <person name="Rojas L.A."/>
            <person name="Wei T.-S."/>
            <person name="Kutschke S."/>
            <person name="Lehmann F."/>
            <person name="Jain R."/>
            <person name="Pollmann K."/>
        </authorList>
    </citation>
    <scope>NUCLEOTIDE SEQUENCE</scope>
    <source>
        <strain evidence="5">ATCH28</strain>
    </source>
</reference>
<keyword evidence="1" id="KW-0805">Transcription regulation</keyword>
<evidence type="ECO:0000256" key="1">
    <source>
        <dbReference type="ARBA" id="ARBA00023015"/>
    </source>
</evidence>
<accession>A0ABT0T0R1</accession>
<sequence length="250" mass="26404">MNERTARRLARLSDALARGGSLRLQDAAALCGVSEMTIRRDLAAGEGGLRLMGGYLVRSDDPRYAPVYDLAAQQDRHAGAKRRLCERAARCIEPGDTLFIDCGTTLMPLAAGLPADQSLTVVTYALNVADSVSVLPGVRLILLGGVYHGSSRSFASETMGDAIRRLGINKAFLSAAGVHRQKGLSCFHFHEVAPKQAAIATAAHRLLVVDESKLGVIRPARFAGLDEVDEVITDGQVAAAGGPASRAAET</sequence>
<evidence type="ECO:0000313" key="5">
    <source>
        <dbReference type="EMBL" id="MCL7940501.1"/>
    </source>
</evidence>
<proteinExistence type="predicted"/>
<dbReference type="Pfam" id="PF08220">
    <property type="entry name" value="HTH_DeoR"/>
    <property type="match status" value="1"/>
</dbReference>
<dbReference type="InterPro" id="IPR001034">
    <property type="entry name" value="DeoR_HTH"/>
</dbReference>
<evidence type="ECO:0000313" key="6">
    <source>
        <dbReference type="Proteomes" id="UP001165369"/>
    </source>
</evidence>